<keyword evidence="2" id="KW-1185">Reference proteome</keyword>
<comment type="caution">
    <text evidence="1">The sequence shown here is derived from an EMBL/GenBank/DDBJ whole genome shotgun (WGS) entry which is preliminary data.</text>
</comment>
<dbReference type="Proteomes" id="UP000267536">
    <property type="component" value="Unassembled WGS sequence"/>
</dbReference>
<dbReference type="EMBL" id="RKMH01000007">
    <property type="protein sequence ID" value="RPA61187.1"/>
    <property type="molecule type" value="Genomic_DNA"/>
</dbReference>
<dbReference type="AlphaFoldDB" id="A0A3N4GIH8"/>
<organism evidence="1 2">
    <name type="scientific">Gordonia oryzae</name>
    <dbReference type="NCBI Taxonomy" id="2487349"/>
    <lineage>
        <taxon>Bacteria</taxon>
        <taxon>Bacillati</taxon>
        <taxon>Actinomycetota</taxon>
        <taxon>Actinomycetes</taxon>
        <taxon>Mycobacteriales</taxon>
        <taxon>Gordoniaceae</taxon>
        <taxon>Gordonia</taxon>
    </lineage>
</organism>
<evidence type="ECO:0000313" key="2">
    <source>
        <dbReference type="Proteomes" id="UP000267536"/>
    </source>
</evidence>
<dbReference type="SUPFAM" id="SSF56801">
    <property type="entry name" value="Acetyl-CoA synthetase-like"/>
    <property type="match status" value="1"/>
</dbReference>
<dbReference type="OrthoDB" id="4376989at2"/>
<evidence type="ECO:0000313" key="1">
    <source>
        <dbReference type="EMBL" id="RPA61187.1"/>
    </source>
</evidence>
<sequence>MTMNQVSRVGERHMKELLQDIRDRADITPSLPAVRFGGQMVTYGELGQALDSFEAVMAQHGMSREAAFYAAVLHSVPQLAEIPDPDEQGRNLDQVVAWLARHLEHTVGHLRVAG</sequence>
<proteinExistence type="predicted"/>
<name>A0A3N4GIH8_9ACTN</name>
<accession>A0A3N4GIH8</accession>
<reference evidence="1 2" key="1">
    <citation type="submission" date="2018-11" db="EMBL/GenBank/DDBJ databases">
        <title>Draft genome sequence of Gordonia sp. RS15-1S isolated from rice stems.</title>
        <authorList>
            <person name="Muangham S."/>
        </authorList>
    </citation>
    <scope>NUCLEOTIDE SEQUENCE [LARGE SCALE GENOMIC DNA]</scope>
    <source>
        <strain evidence="1 2">RS15-1S</strain>
    </source>
</reference>
<gene>
    <name evidence="1" type="ORF">EF294_11240</name>
</gene>
<protein>
    <submittedName>
        <fullName evidence="1">Uncharacterized protein</fullName>
    </submittedName>
</protein>